<feature type="transmembrane region" description="Helical" evidence="1">
    <location>
        <begin position="70"/>
        <end position="88"/>
    </location>
</feature>
<dbReference type="RefSeq" id="WP_377488430.1">
    <property type="nucleotide sequence ID" value="NZ_JBHMDO010000002.1"/>
</dbReference>
<keyword evidence="1" id="KW-1133">Transmembrane helix</keyword>
<dbReference type="Gene3D" id="3.40.50.300">
    <property type="entry name" value="P-loop containing nucleotide triphosphate hydrolases"/>
    <property type="match status" value="1"/>
</dbReference>
<evidence type="ECO:0008006" key="4">
    <source>
        <dbReference type="Google" id="ProtNLM"/>
    </source>
</evidence>
<keyword evidence="1" id="KW-0472">Membrane</keyword>
<keyword evidence="1" id="KW-0812">Transmembrane</keyword>
<reference evidence="2 3" key="1">
    <citation type="submission" date="2024-09" db="EMBL/GenBank/DDBJ databases">
        <authorList>
            <person name="Sun Q."/>
            <person name="Mori K."/>
        </authorList>
    </citation>
    <scope>NUCLEOTIDE SEQUENCE [LARGE SCALE GENOMIC DNA]</scope>
    <source>
        <strain evidence="2 3">TISTR 2452</strain>
    </source>
</reference>
<proteinExistence type="predicted"/>
<comment type="caution">
    <text evidence="2">The sequence shown here is derived from an EMBL/GenBank/DDBJ whole genome shotgun (WGS) entry which is preliminary data.</text>
</comment>
<name>A0ABV5KGW2_9BACL</name>
<accession>A0ABV5KGW2</accession>
<evidence type="ECO:0000256" key="1">
    <source>
        <dbReference type="SAM" id="Phobius"/>
    </source>
</evidence>
<sequence length="488" mass="54480">MNKELSYFYYRRTPRIRKDTFEPCFELRRPPGVSAPPRLQYYTVHLPVVCFASAALAACLYGPIPHRASSYLAVGLAAFVIIAVIAGYGGRRQRTRLEAYEREVNVRSAEIAAHWASERERMSTMRQEEREALEETHPEPSLCLERAAIRISSVWERVPGDPDFLHLRAGIGSVPSRLNIILPKREGRAGDVVYASAAALAAEHRELTDMPVAVDVAKFRVIGITGDEQAAAALLRALVVQLATHHAPDEVKVAALFDDRRSDSWSWLRWLPHSWDDEREYRYLFQTQGYRQETMDRFLAELRLRRGAAGGDRARGGVPLPSFVCLVPNICDLSAHPEVGKLLLSDSAPEGICVIMTAPSRDLLPSACKLVIDLWPERGAVARRMMNGKPASSSEREITAPAGRFTPDQVTLTEAERFARTMAPYRQHRSMERAKETVYSNSLAGDRPGDVLIGQVELDGEKKPLAALPDRRMGAAWRRADDSSESVL</sequence>
<organism evidence="2 3">
    <name type="scientific">Paenibacillus aurantiacus</name>
    <dbReference type="NCBI Taxonomy" id="1936118"/>
    <lineage>
        <taxon>Bacteria</taxon>
        <taxon>Bacillati</taxon>
        <taxon>Bacillota</taxon>
        <taxon>Bacilli</taxon>
        <taxon>Bacillales</taxon>
        <taxon>Paenibacillaceae</taxon>
        <taxon>Paenibacillus</taxon>
    </lineage>
</organism>
<feature type="transmembrane region" description="Helical" evidence="1">
    <location>
        <begin position="44"/>
        <end position="64"/>
    </location>
</feature>
<protein>
    <recommendedName>
        <fullName evidence="4">Type VII secretion protein EssC</fullName>
    </recommendedName>
</protein>
<evidence type="ECO:0000313" key="3">
    <source>
        <dbReference type="Proteomes" id="UP001589747"/>
    </source>
</evidence>
<keyword evidence="3" id="KW-1185">Reference proteome</keyword>
<dbReference type="InterPro" id="IPR027417">
    <property type="entry name" value="P-loop_NTPase"/>
</dbReference>
<evidence type="ECO:0000313" key="2">
    <source>
        <dbReference type="EMBL" id="MFB9324470.1"/>
    </source>
</evidence>
<dbReference type="Proteomes" id="UP001589747">
    <property type="component" value="Unassembled WGS sequence"/>
</dbReference>
<dbReference type="EMBL" id="JBHMDO010000002">
    <property type="protein sequence ID" value="MFB9324470.1"/>
    <property type="molecule type" value="Genomic_DNA"/>
</dbReference>
<gene>
    <name evidence="2" type="ORF">ACFFSY_00760</name>
</gene>